<comment type="caution">
    <text evidence="1">The sequence shown here is derived from an EMBL/GenBank/DDBJ whole genome shotgun (WGS) entry which is preliminary data.</text>
</comment>
<evidence type="ECO:0000313" key="1">
    <source>
        <dbReference type="EMBL" id="CAE7350175.1"/>
    </source>
</evidence>
<gene>
    <name evidence="1" type="ORF">SNAT2548_LOCUS18420</name>
</gene>
<dbReference type="AlphaFoldDB" id="A0A812P4N2"/>
<protein>
    <submittedName>
        <fullName evidence="1">Uncharacterized protein</fullName>
    </submittedName>
</protein>
<evidence type="ECO:0000313" key="2">
    <source>
        <dbReference type="Proteomes" id="UP000604046"/>
    </source>
</evidence>
<organism evidence="1 2">
    <name type="scientific">Symbiodinium natans</name>
    <dbReference type="NCBI Taxonomy" id="878477"/>
    <lineage>
        <taxon>Eukaryota</taxon>
        <taxon>Sar</taxon>
        <taxon>Alveolata</taxon>
        <taxon>Dinophyceae</taxon>
        <taxon>Suessiales</taxon>
        <taxon>Symbiodiniaceae</taxon>
        <taxon>Symbiodinium</taxon>
    </lineage>
</organism>
<proteinExistence type="predicted"/>
<keyword evidence="2" id="KW-1185">Reference proteome</keyword>
<name>A0A812P4N2_9DINO</name>
<sequence>MAWIYSTAHRSSTSSLTSRIATVLQVPERDGWKTSRRPMSAITLPTGRRLRQPAKICCSCSFCICHARFAPLFT</sequence>
<dbReference type="EMBL" id="CAJNDS010002145">
    <property type="protein sequence ID" value="CAE7350175.1"/>
    <property type="molecule type" value="Genomic_DNA"/>
</dbReference>
<dbReference type="Proteomes" id="UP000604046">
    <property type="component" value="Unassembled WGS sequence"/>
</dbReference>
<reference evidence="1" key="1">
    <citation type="submission" date="2021-02" db="EMBL/GenBank/DDBJ databases">
        <authorList>
            <person name="Dougan E. K."/>
            <person name="Rhodes N."/>
            <person name="Thang M."/>
            <person name="Chan C."/>
        </authorList>
    </citation>
    <scope>NUCLEOTIDE SEQUENCE</scope>
</reference>
<accession>A0A812P4N2</accession>